<name>A0ABR3AUH5_PHYBL</name>
<comment type="caution">
    <text evidence="2">The sequence shown here is derived from an EMBL/GenBank/DDBJ whole genome shotgun (WGS) entry which is preliminary data.</text>
</comment>
<feature type="non-terminal residue" evidence="2">
    <location>
        <position position="127"/>
    </location>
</feature>
<proteinExistence type="predicted"/>
<evidence type="ECO:0000313" key="3">
    <source>
        <dbReference type="Proteomes" id="UP001448207"/>
    </source>
</evidence>
<organism evidence="2 3">
    <name type="scientific">Phycomyces blakesleeanus</name>
    <dbReference type="NCBI Taxonomy" id="4837"/>
    <lineage>
        <taxon>Eukaryota</taxon>
        <taxon>Fungi</taxon>
        <taxon>Fungi incertae sedis</taxon>
        <taxon>Mucoromycota</taxon>
        <taxon>Mucoromycotina</taxon>
        <taxon>Mucoromycetes</taxon>
        <taxon>Mucorales</taxon>
        <taxon>Phycomycetaceae</taxon>
        <taxon>Phycomyces</taxon>
    </lineage>
</organism>
<reference evidence="2 3" key="1">
    <citation type="submission" date="2024-04" db="EMBL/GenBank/DDBJ databases">
        <title>Symmetric and asymmetric DNA N6-adenine methylation regulates different biological responses in Mucorales.</title>
        <authorList>
            <consortium name="Lawrence Berkeley National Laboratory"/>
            <person name="Lax C."/>
            <person name="Mondo S.J."/>
            <person name="Osorio-Concepcion M."/>
            <person name="Muszewska A."/>
            <person name="Corrochano-Luque M."/>
            <person name="Gutierrez G."/>
            <person name="Riley R."/>
            <person name="Lipzen A."/>
            <person name="Guo J."/>
            <person name="Hundley H."/>
            <person name="Amirebrahimi M."/>
            <person name="Ng V."/>
            <person name="Lorenzo-Gutierrez D."/>
            <person name="Binder U."/>
            <person name="Yang J."/>
            <person name="Song Y."/>
            <person name="Canovas D."/>
            <person name="Navarro E."/>
            <person name="Freitag M."/>
            <person name="Gabaldon T."/>
            <person name="Grigoriev I.V."/>
            <person name="Corrochano L.M."/>
            <person name="Nicolas F.E."/>
            <person name="Garre V."/>
        </authorList>
    </citation>
    <scope>NUCLEOTIDE SEQUENCE [LARGE SCALE GENOMIC DNA]</scope>
    <source>
        <strain evidence="2 3">L51</strain>
    </source>
</reference>
<evidence type="ECO:0000256" key="1">
    <source>
        <dbReference type="SAM" id="Phobius"/>
    </source>
</evidence>
<feature type="transmembrane region" description="Helical" evidence="1">
    <location>
        <begin position="46"/>
        <end position="70"/>
    </location>
</feature>
<feature type="transmembrane region" description="Helical" evidence="1">
    <location>
        <begin position="20"/>
        <end position="39"/>
    </location>
</feature>
<dbReference type="EMBL" id="JBCLYO010000016">
    <property type="protein sequence ID" value="KAL0081988.1"/>
    <property type="molecule type" value="Genomic_DNA"/>
</dbReference>
<evidence type="ECO:0000313" key="2">
    <source>
        <dbReference type="EMBL" id="KAL0081988.1"/>
    </source>
</evidence>
<dbReference type="Proteomes" id="UP001448207">
    <property type="component" value="Unassembled WGS sequence"/>
</dbReference>
<gene>
    <name evidence="2" type="ORF">J3Q64DRAFT_1823517</name>
</gene>
<keyword evidence="1" id="KW-0812">Transmembrane</keyword>
<protein>
    <submittedName>
        <fullName evidence="2">Uncharacterized protein</fullName>
    </submittedName>
</protein>
<keyword evidence="1" id="KW-0472">Membrane</keyword>
<accession>A0ABR3AUH5</accession>
<keyword evidence="1" id="KW-1133">Transmembrane helix</keyword>
<sequence length="127" mass="14856">MTPIDHSMQSNNLISDEVSVANAGYLFIIRIIGVLLYLYSVPVRCVWLLVISLLYVGGWVKNPSFLTLFVPRCNYRHNPDAETEEMCGQIDRFKLVEPPYIYIYIFYTTKYVTLWHNLFSLPIETRN</sequence>
<keyword evidence="3" id="KW-1185">Reference proteome</keyword>